<comment type="cofactor">
    <cofactor evidence="1">
        <name>Mg(2+)</name>
        <dbReference type="ChEBI" id="CHEBI:18420"/>
    </cofactor>
</comment>
<dbReference type="PROSITE" id="PS00444">
    <property type="entry name" value="POLYPRENYL_SYNTHASE_2"/>
    <property type="match status" value="1"/>
</dbReference>
<comment type="catalytic activity">
    <reaction evidence="6">
        <text>5 isopentenyl diphosphate + (2E,6E)-farnesyl diphosphate = all-trans-octaprenyl diphosphate + 5 diphosphate</text>
        <dbReference type="Rhea" id="RHEA:27798"/>
        <dbReference type="ChEBI" id="CHEBI:33019"/>
        <dbReference type="ChEBI" id="CHEBI:57711"/>
        <dbReference type="ChEBI" id="CHEBI:128769"/>
        <dbReference type="ChEBI" id="CHEBI:175763"/>
        <dbReference type="EC" id="2.5.1.90"/>
    </reaction>
</comment>
<name>A0A2I7N3K3_9NEIS</name>
<comment type="similarity">
    <text evidence="2 12">Belongs to the FPP/GGPP synthase family.</text>
</comment>
<dbReference type="CDD" id="cd00685">
    <property type="entry name" value="Trans_IPPS_HT"/>
    <property type="match status" value="1"/>
</dbReference>
<keyword evidence="3 12" id="KW-0808">Transferase</keyword>
<comment type="function">
    <text evidence="7">Supplies octaprenyl diphosphate, the precursor for the side chain of the isoprenoid quinones ubiquinone and menaquinone.</text>
</comment>
<keyword evidence="5" id="KW-0460">Magnesium</keyword>
<evidence type="ECO:0000256" key="10">
    <source>
        <dbReference type="ARBA" id="ARBA00079637"/>
    </source>
</evidence>
<dbReference type="PANTHER" id="PTHR12001:SF69">
    <property type="entry name" value="ALL TRANS-POLYPRENYL-DIPHOSPHATE SYNTHASE PDSS1"/>
    <property type="match status" value="1"/>
</dbReference>
<evidence type="ECO:0000256" key="7">
    <source>
        <dbReference type="ARBA" id="ARBA00055029"/>
    </source>
</evidence>
<evidence type="ECO:0000256" key="2">
    <source>
        <dbReference type="ARBA" id="ARBA00006706"/>
    </source>
</evidence>
<dbReference type="Proteomes" id="UP000236655">
    <property type="component" value="Chromosome"/>
</dbReference>
<evidence type="ECO:0000313" key="14">
    <source>
        <dbReference type="Proteomes" id="UP000236655"/>
    </source>
</evidence>
<dbReference type="Gene3D" id="1.10.600.10">
    <property type="entry name" value="Farnesyl Diphosphate Synthase"/>
    <property type="match status" value="1"/>
</dbReference>
<evidence type="ECO:0000256" key="9">
    <source>
        <dbReference type="ARBA" id="ARBA00072473"/>
    </source>
</evidence>
<dbReference type="EC" id="2.5.1.90" evidence="8"/>
<evidence type="ECO:0000256" key="11">
    <source>
        <dbReference type="ARBA" id="ARBA00083124"/>
    </source>
</evidence>
<dbReference type="InterPro" id="IPR000092">
    <property type="entry name" value="Polyprenyl_synt"/>
</dbReference>
<dbReference type="FunFam" id="1.10.600.10:FF:000002">
    <property type="entry name" value="Octaprenyl diphosphate synthase"/>
    <property type="match status" value="1"/>
</dbReference>
<dbReference type="AlphaFoldDB" id="A0A2I7N3K3"/>
<evidence type="ECO:0000256" key="4">
    <source>
        <dbReference type="ARBA" id="ARBA00022723"/>
    </source>
</evidence>
<dbReference type="Pfam" id="PF00348">
    <property type="entry name" value="polyprenyl_synt"/>
    <property type="match status" value="1"/>
</dbReference>
<evidence type="ECO:0000256" key="5">
    <source>
        <dbReference type="ARBA" id="ARBA00022842"/>
    </source>
</evidence>
<dbReference type="SUPFAM" id="SSF48576">
    <property type="entry name" value="Terpenoid synthases"/>
    <property type="match status" value="1"/>
</dbReference>
<dbReference type="PANTHER" id="PTHR12001">
    <property type="entry name" value="GERANYLGERANYL PYROPHOSPHATE SYNTHASE"/>
    <property type="match status" value="1"/>
</dbReference>
<protein>
    <recommendedName>
        <fullName evidence="9">Octaprenyl diphosphate synthase</fullName>
        <ecNumber evidence="8">2.5.1.90</ecNumber>
    </recommendedName>
    <alternativeName>
        <fullName evidence="11">All-trans-octaprenyl-diphosphate synthase</fullName>
    </alternativeName>
    <alternativeName>
        <fullName evidence="10">Octaprenyl pyrophosphate synthase</fullName>
    </alternativeName>
</protein>
<dbReference type="GO" id="GO:0106350">
    <property type="term" value="F:all-trans-octaprenyl-diphosphate synthase activity"/>
    <property type="evidence" value="ECO:0007669"/>
    <property type="project" value="UniProtKB-EC"/>
</dbReference>
<reference evidence="14" key="1">
    <citation type="submission" date="2017-11" db="EMBL/GenBank/DDBJ databases">
        <authorList>
            <person name="Chan K.G."/>
            <person name="Lee L.S."/>
        </authorList>
    </citation>
    <scope>NUCLEOTIDE SEQUENCE [LARGE SCALE GENOMIC DNA]</scope>
    <source>
        <strain evidence="14">DSM 100970</strain>
    </source>
</reference>
<dbReference type="InterPro" id="IPR008949">
    <property type="entry name" value="Isoprenoid_synthase_dom_sf"/>
</dbReference>
<evidence type="ECO:0000313" key="13">
    <source>
        <dbReference type="EMBL" id="AUR51041.1"/>
    </source>
</evidence>
<sequence length="318" mass="34931">MFEELVKSELEFVDKVIRKDLGSQVPLINTVGEYIISAGGKRIRPLLTVMCGRMLGNSSELIYKMAAMIEYIHTATLLHDDVVDESGLRRGRATANAMFGNAASVLVGDFIYTRAFQLMVESNSLKVLKIMADSTNVISEGEVLQLLNIGRSDLTEVEYFKVIESKTARLFEAGARVAAIVSGATVDIEDKLADYAICLGTAFQIVDDILDYNSSSEVMGKNVGDDLLEGKVTLPLIFLLATGDANTKSLITAAIDKPKEADIAKIVNLVLDSNSLDYCRKLAHDYVLKAKDALKDLPDNNYRDVLFHIAELSIERIK</sequence>
<dbReference type="PROSITE" id="PS00723">
    <property type="entry name" value="POLYPRENYL_SYNTHASE_1"/>
    <property type="match status" value="1"/>
</dbReference>
<organism evidence="13 14">
    <name type="scientific">Aquella oligotrophica</name>
    <dbReference type="NCBI Taxonomy" id="2067065"/>
    <lineage>
        <taxon>Bacteria</taxon>
        <taxon>Pseudomonadati</taxon>
        <taxon>Pseudomonadota</taxon>
        <taxon>Betaproteobacteria</taxon>
        <taxon>Neisseriales</taxon>
        <taxon>Neisseriaceae</taxon>
        <taxon>Aquella</taxon>
    </lineage>
</organism>
<dbReference type="KEGG" id="nba:CUN60_01545"/>
<dbReference type="GO" id="GO:0008299">
    <property type="term" value="P:isoprenoid biosynthetic process"/>
    <property type="evidence" value="ECO:0007669"/>
    <property type="project" value="InterPro"/>
</dbReference>
<evidence type="ECO:0000256" key="3">
    <source>
        <dbReference type="ARBA" id="ARBA00022679"/>
    </source>
</evidence>
<proteinExistence type="inferred from homology"/>
<evidence type="ECO:0000256" key="6">
    <source>
        <dbReference type="ARBA" id="ARBA00051506"/>
    </source>
</evidence>
<gene>
    <name evidence="13" type="ORF">CUN60_01545</name>
</gene>
<dbReference type="OrthoDB" id="9805316at2"/>
<accession>A0A2I7N3K3</accession>
<dbReference type="SFLD" id="SFLDS00005">
    <property type="entry name" value="Isoprenoid_Synthase_Type_I"/>
    <property type="match status" value="1"/>
</dbReference>
<evidence type="ECO:0000256" key="8">
    <source>
        <dbReference type="ARBA" id="ARBA00066511"/>
    </source>
</evidence>
<dbReference type="RefSeq" id="WP_102950341.1">
    <property type="nucleotide sequence ID" value="NZ_CP024847.1"/>
</dbReference>
<dbReference type="InterPro" id="IPR033749">
    <property type="entry name" value="Polyprenyl_synt_CS"/>
</dbReference>
<keyword evidence="14" id="KW-1185">Reference proteome</keyword>
<dbReference type="GO" id="GO:0046872">
    <property type="term" value="F:metal ion binding"/>
    <property type="evidence" value="ECO:0007669"/>
    <property type="project" value="UniProtKB-KW"/>
</dbReference>
<dbReference type="EMBL" id="CP024847">
    <property type="protein sequence ID" value="AUR51041.1"/>
    <property type="molecule type" value="Genomic_DNA"/>
</dbReference>
<evidence type="ECO:0000256" key="12">
    <source>
        <dbReference type="RuleBase" id="RU004466"/>
    </source>
</evidence>
<keyword evidence="4" id="KW-0479">Metal-binding</keyword>
<evidence type="ECO:0000256" key="1">
    <source>
        <dbReference type="ARBA" id="ARBA00001946"/>
    </source>
</evidence>